<sequence length="341" mass="37523">MGLPQAPDLVVLQVEAPVPEIHPLFEYAREVWPQTFFLLSTSCTREDVQPLFSRYGDMPLASPHPGPLCAAVAHEVTTLSHGSLRGLSLPSFLQMMEWEARSLAIRVQSEHDWGRLHLKQGRLVDAYVHRQQQYGEAAVFEILNWQDTAVTIERSYRNEHDVIGQPLTSLLMEAMKRRDEGQHSGALRLDDFILDKGHAQGAVPTTPFPAPPLLSTDDFSSVAVQKHNVENVRDTLDSALGTIDGAVAATLLHYGSGTALGSLGSGGADLEMAIPGNTEVMRALMRTIEMLGIPGGIEDILIGLEEQYRILSVVPDKKLFMYLVLSEGQSNLAMARYKLCT</sequence>
<reference evidence="2 3" key="1">
    <citation type="submission" date="2017-04" db="EMBL/GenBank/DDBJ databases">
        <authorList>
            <person name="Afonso C.L."/>
            <person name="Miller P.J."/>
            <person name="Scott M.A."/>
            <person name="Spackman E."/>
            <person name="Goraichik I."/>
            <person name="Dimitrov K.M."/>
            <person name="Suarez D.L."/>
            <person name="Swayne D.E."/>
        </authorList>
    </citation>
    <scope>NUCLEOTIDE SEQUENCE [LARGE SCALE GENOMIC DNA]</scope>
    <source>
        <strain evidence="2 3">KR-140</strain>
    </source>
</reference>
<accession>A0A1W1VUZ4</accession>
<proteinExistence type="predicted"/>
<evidence type="ECO:0000313" key="2">
    <source>
        <dbReference type="EMBL" id="SMB97146.1"/>
    </source>
</evidence>
<evidence type="ECO:0000259" key="1">
    <source>
        <dbReference type="Pfam" id="PF14332"/>
    </source>
</evidence>
<dbReference type="InterPro" id="IPR025497">
    <property type="entry name" value="PatA-like_N"/>
</dbReference>
<gene>
    <name evidence="2" type="ORF">SAMN00790413_06370</name>
</gene>
<dbReference type="OrthoDB" id="3781969at2"/>
<protein>
    <recommendedName>
        <fullName evidence="1">PatA-like N-terminal domain-containing protein</fullName>
    </recommendedName>
</protein>
<dbReference type="RefSeq" id="WP_084051194.1">
    <property type="nucleotide sequence ID" value="NZ_FWWU01000010.1"/>
</dbReference>
<dbReference type="Pfam" id="PF14332">
    <property type="entry name" value="DUF4388"/>
    <property type="match status" value="1"/>
</dbReference>
<keyword evidence="3" id="KW-1185">Reference proteome</keyword>
<dbReference type="AlphaFoldDB" id="A0A1W1VUZ4"/>
<dbReference type="STRING" id="695939.SAMN00790413_06370"/>
<evidence type="ECO:0000313" key="3">
    <source>
        <dbReference type="Proteomes" id="UP000192582"/>
    </source>
</evidence>
<dbReference type="Proteomes" id="UP000192582">
    <property type="component" value="Unassembled WGS sequence"/>
</dbReference>
<feature type="domain" description="PatA-like N-terminal" evidence="1">
    <location>
        <begin position="81"/>
        <end position="180"/>
    </location>
</feature>
<name>A0A1W1VUZ4_9DEIO</name>
<organism evidence="2 3">
    <name type="scientific">Deinococcus hopiensis KR-140</name>
    <dbReference type="NCBI Taxonomy" id="695939"/>
    <lineage>
        <taxon>Bacteria</taxon>
        <taxon>Thermotogati</taxon>
        <taxon>Deinococcota</taxon>
        <taxon>Deinococci</taxon>
        <taxon>Deinococcales</taxon>
        <taxon>Deinococcaceae</taxon>
        <taxon>Deinococcus</taxon>
    </lineage>
</organism>
<dbReference type="EMBL" id="FWWU01000010">
    <property type="protein sequence ID" value="SMB97146.1"/>
    <property type="molecule type" value="Genomic_DNA"/>
</dbReference>